<keyword evidence="4 5" id="KW-0694">RNA-binding</keyword>
<proteinExistence type="inferred from homology"/>
<organism evidence="7">
    <name type="scientific">Aureoumbra lagunensis</name>
    <dbReference type="NCBI Taxonomy" id="44058"/>
    <lineage>
        <taxon>Eukaryota</taxon>
        <taxon>Sar</taxon>
        <taxon>Stramenopiles</taxon>
        <taxon>Ochrophyta</taxon>
        <taxon>Pelagophyceae</taxon>
        <taxon>Pelagomonadales</taxon>
        <taxon>Aureoumbra</taxon>
    </lineage>
</organism>
<evidence type="ECO:0000259" key="6">
    <source>
        <dbReference type="PROSITE" id="PS51192"/>
    </source>
</evidence>
<evidence type="ECO:0000256" key="4">
    <source>
        <dbReference type="ARBA" id="ARBA00022884"/>
    </source>
</evidence>
<dbReference type="InterPro" id="IPR014001">
    <property type="entry name" value="Helicase_ATP-bd"/>
</dbReference>
<dbReference type="Pfam" id="PF00271">
    <property type="entry name" value="Helicase_C"/>
    <property type="match status" value="1"/>
</dbReference>
<dbReference type="GO" id="GO:0016787">
    <property type="term" value="F:hydrolase activity"/>
    <property type="evidence" value="ECO:0007669"/>
    <property type="project" value="UniProtKB-KW"/>
</dbReference>
<protein>
    <recommendedName>
        <fullName evidence="5">ATP-dependent RNA helicase</fullName>
        <ecNumber evidence="5">3.6.4.13</ecNumber>
    </recommendedName>
</protein>
<dbReference type="Pfam" id="PF00270">
    <property type="entry name" value="DEAD"/>
    <property type="match status" value="1"/>
</dbReference>
<keyword evidence="3 5" id="KW-0067">ATP-binding</keyword>
<dbReference type="GO" id="GO:0005524">
    <property type="term" value="F:ATP binding"/>
    <property type="evidence" value="ECO:0007669"/>
    <property type="project" value="UniProtKB-UniRule"/>
</dbReference>
<name>A0A7S3JRX0_9STRA</name>
<keyword evidence="1 5" id="KW-0547">Nucleotide-binding</keyword>
<keyword evidence="5" id="KW-0347">Helicase</keyword>
<dbReference type="Gene3D" id="3.40.50.300">
    <property type="entry name" value="P-loop containing nucleotide triphosphate hydrolases"/>
    <property type="match status" value="2"/>
</dbReference>
<evidence type="ECO:0000256" key="2">
    <source>
        <dbReference type="ARBA" id="ARBA00022801"/>
    </source>
</evidence>
<dbReference type="PANTHER" id="PTHR24031">
    <property type="entry name" value="RNA HELICASE"/>
    <property type="match status" value="1"/>
</dbReference>
<dbReference type="AlphaFoldDB" id="A0A7S3JRX0"/>
<dbReference type="InterPro" id="IPR011545">
    <property type="entry name" value="DEAD/DEAH_box_helicase_dom"/>
</dbReference>
<evidence type="ECO:0000256" key="5">
    <source>
        <dbReference type="RuleBase" id="RU365068"/>
    </source>
</evidence>
<gene>
    <name evidence="7" type="ORF">ALAG00032_LOCUS3644</name>
</gene>
<dbReference type="GO" id="GO:0003723">
    <property type="term" value="F:RNA binding"/>
    <property type="evidence" value="ECO:0007669"/>
    <property type="project" value="UniProtKB-UniRule"/>
</dbReference>
<dbReference type="PROSITE" id="PS51192">
    <property type="entry name" value="HELICASE_ATP_BIND_1"/>
    <property type="match status" value="1"/>
</dbReference>
<dbReference type="SMART" id="SM00487">
    <property type="entry name" value="DEXDc"/>
    <property type="match status" value="1"/>
</dbReference>
<sequence>MKRILWYWTPLTSLSFRPSIVPFCKWGGQNVKIIRQCSARNEEPIIEAFPHEISSYFPEISEPGHAYLRHEGIKIASPIQAACWSKDGESVCLHSPTGSGKSLAMMLPALRTSRLLSATEELTRAVLVLAPSREVVFQHANLARGLLGIAPKNKHVLEVTTAITGDEEQLETVALEIMEAKVIVATPRELALVFEHEPPLYGNLPERISALIVDEVDQLIPSRKYKGDKVTRWQDLGRYPAEAIIKLIARRGDLHQVLAGSATLDRVAKTKLEAQLKQKSANQTKIVLPLRVLSTTQLAFKFENDLENDMDLDKKEESILASDHGTLSMTTKTKIRDAVRPTIRTTLVPAHIRHRCLNLPHKANDQIFVESLRKCIGSRRPRAALILICSASGLKLRQLDTKLRTTGEPRYRPLVLTDILFPSSSRAKKRRAYRNEKGLKQRIGNNTDIATALKQGTRDKPCLVLADQAIARGLHLDDLDTVFVLGQPANADTYLHLAGRTGRDLIRRDASRESEKDKERLTPTVITIGDPKALSTLRSWLSTIATTELKDFDEAEEILL</sequence>
<comment type="similarity">
    <text evidence="5">Belongs to the DEAD box helicase family.</text>
</comment>
<reference evidence="7" key="1">
    <citation type="submission" date="2021-01" db="EMBL/GenBank/DDBJ databases">
        <authorList>
            <person name="Corre E."/>
            <person name="Pelletier E."/>
            <person name="Niang G."/>
            <person name="Scheremetjew M."/>
            <person name="Finn R."/>
            <person name="Kale V."/>
            <person name="Holt S."/>
            <person name="Cochrane G."/>
            <person name="Meng A."/>
            <person name="Brown T."/>
            <person name="Cohen L."/>
        </authorList>
    </citation>
    <scope>NUCLEOTIDE SEQUENCE</scope>
    <source>
        <strain evidence="7">CCMP1510</strain>
    </source>
</reference>
<dbReference type="EC" id="3.6.4.13" evidence="5"/>
<comment type="domain">
    <text evidence="5">The Q motif is unique to and characteristic of the DEAD box family of RNA helicases and controls ATP binding and hydrolysis.</text>
</comment>
<evidence type="ECO:0000256" key="1">
    <source>
        <dbReference type="ARBA" id="ARBA00022741"/>
    </source>
</evidence>
<keyword evidence="2 5" id="KW-0378">Hydrolase</keyword>
<dbReference type="EMBL" id="HBIJ01005158">
    <property type="protein sequence ID" value="CAE0362903.1"/>
    <property type="molecule type" value="Transcribed_RNA"/>
</dbReference>
<dbReference type="GO" id="GO:0003724">
    <property type="term" value="F:RNA helicase activity"/>
    <property type="evidence" value="ECO:0007669"/>
    <property type="project" value="UniProtKB-EC"/>
</dbReference>
<accession>A0A7S3JRX0</accession>
<evidence type="ECO:0000256" key="3">
    <source>
        <dbReference type="ARBA" id="ARBA00022840"/>
    </source>
</evidence>
<feature type="domain" description="Helicase ATP-binding" evidence="6">
    <location>
        <begin position="82"/>
        <end position="282"/>
    </location>
</feature>
<evidence type="ECO:0000313" key="7">
    <source>
        <dbReference type="EMBL" id="CAE0362903.1"/>
    </source>
</evidence>
<dbReference type="InterPro" id="IPR001650">
    <property type="entry name" value="Helicase_C-like"/>
</dbReference>
<dbReference type="SMART" id="SM00490">
    <property type="entry name" value="HELICc"/>
    <property type="match status" value="1"/>
</dbReference>
<comment type="function">
    <text evidence="5">RNA helicase.</text>
</comment>
<dbReference type="SUPFAM" id="SSF52540">
    <property type="entry name" value="P-loop containing nucleoside triphosphate hydrolases"/>
    <property type="match status" value="1"/>
</dbReference>
<comment type="catalytic activity">
    <reaction evidence="5">
        <text>ATP + H2O = ADP + phosphate + H(+)</text>
        <dbReference type="Rhea" id="RHEA:13065"/>
        <dbReference type="ChEBI" id="CHEBI:15377"/>
        <dbReference type="ChEBI" id="CHEBI:15378"/>
        <dbReference type="ChEBI" id="CHEBI:30616"/>
        <dbReference type="ChEBI" id="CHEBI:43474"/>
        <dbReference type="ChEBI" id="CHEBI:456216"/>
        <dbReference type="EC" id="3.6.4.13"/>
    </reaction>
</comment>
<dbReference type="InterPro" id="IPR027417">
    <property type="entry name" value="P-loop_NTPase"/>
</dbReference>